<protein>
    <recommendedName>
        <fullName evidence="1">diguanylate cyclase</fullName>
        <ecNumber evidence="1">2.7.7.65</ecNumber>
    </recommendedName>
</protein>
<accession>A0A3P3E2M2</accession>
<feature type="transmembrane region" description="Helical" evidence="4">
    <location>
        <begin position="286"/>
        <end position="307"/>
    </location>
</feature>
<dbReference type="InterPro" id="IPR050469">
    <property type="entry name" value="Diguanylate_Cyclase"/>
</dbReference>
<dbReference type="GO" id="GO:0052621">
    <property type="term" value="F:diguanylate cyclase activity"/>
    <property type="evidence" value="ECO:0007669"/>
    <property type="project" value="UniProtKB-EC"/>
</dbReference>
<feature type="domain" description="GGDEF" evidence="5">
    <location>
        <begin position="368"/>
        <end position="507"/>
    </location>
</feature>
<dbReference type="InterPro" id="IPR054327">
    <property type="entry name" value="His-kinase-like_sensor"/>
</dbReference>
<dbReference type="CDD" id="cd01949">
    <property type="entry name" value="GGDEF"/>
    <property type="match status" value="1"/>
</dbReference>
<feature type="coiled-coil region" evidence="3">
    <location>
        <begin position="313"/>
        <end position="340"/>
    </location>
</feature>
<dbReference type="PANTHER" id="PTHR45138:SF9">
    <property type="entry name" value="DIGUANYLATE CYCLASE DGCM-RELATED"/>
    <property type="match status" value="1"/>
</dbReference>
<reference evidence="6 7" key="1">
    <citation type="submission" date="2018-11" db="EMBL/GenBank/DDBJ databases">
        <title>The genome of Variovorax sp T529.</title>
        <authorList>
            <person name="Gao J."/>
        </authorList>
    </citation>
    <scope>NUCLEOTIDE SEQUENCE [LARGE SCALE GENOMIC DNA]</scope>
    <source>
        <strain evidence="6 7">T529</strain>
    </source>
</reference>
<dbReference type="FunFam" id="3.30.70.270:FF:000001">
    <property type="entry name" value="Diguanylate cyclase domain protein"/>
    <property type="match status" value="1"/>
</dbReference>
<dbReference type="GO" id="GO:0043709">
    <property type="term" value="P:cell adhesion involved in single-species biofilm formation"/>
    <property type="evidence" value="ECO:0007669"/>
    <property type="project" value="TreeGrafter"/>
</dbReference>
<proteinExistence type="predicted"/>
<keyword evidence="4" id="KW-1133">Transmembrane helix</keyword>
<gene>
    <name evidence="6" type="ORF">EH244_30210</name>
</gene>
<dbReference type="GO" id="GO:0005886">
    <property type="term" value="C:plasma membrane"/>
    <property type="evidence" value="ECO:0007669"/>
    <property type="project" value="TreeGrafter"/>
</dbReference>
<evidence type="ECO:0000256" key="4">
    <source>
        <dbReference type="SAM" id="Phobius"/>
    </source>
</evidence>
<evidence type="ECO:0000256" key="2">
    <source>
        <dbReference type="ARBA" id="ARBA00034247"/>
    </source>
</evidence>
<organism evidence="6 7">
    <name type="scientific">Variovorax beijingensis</name>
    <dbReference type="NCBI Taxonomy" id="2496117"/>
    <lineage>
        <taxon>Bacteria</taxon>
        <taxon>Pseudomonadati</taxon>
        <taxon>Pseudomonadota</taxon>
        <taxon>Betaproteobacteria</taxon>
        <taxon>Burkholderiales</taxon>
        <taxon>Comamonadaceae</taxon>
        <taxon>Variovorax</taxon>
    </lineage>
</organism>
<dbReference type="EMBL" id="RQXU01000036">
    <property type="protein sequence ID" value="RRH80710.1"/>
    <property type="molecule type" value="Genomic_DNA"/>
</dbReference>
<dbReference type="InterPro" id="IPR000160">
    <property type="entry name" value="GGDEF_dom"/>
</dbReference>
<dbReference type="GO" id="GO:1902201">
    <property type="term" value="P:negative regulation of bacterial-type flagellum-dependent cell motility"/>
    <property type="evidence" value="ECO:0007669"/>
    <property type="project" value="TreeGrafter"/>
</dbReference>
<evidence type="ECO:0000313" key="6">
    <source>
        <dbReference type="EMBL" id="RRH80710.1"/>
    </source>
</evidence>
<name>A0A3P3E2M2_9BURK</name>
<dbReference type="CDD" id="cd12915">
    <property type="entry name" value="PDC2_DGC_like"/>
    <property type="match status" value="1"/>
</dbReference>
<evidence type="ECO:0000256" key="3">
    <source>
        <dbReference type="SAM" id="Coils"/>
    </source>
</evidence>
<dbReference type="Pfam" id="PF22588">
    <property type="entry name" value="dCache_1_like"/>
    <property type="match status" value="1"/>
</dbReference>
<dbReference type="PANTHER" id="PTHR45138">
    <property type="entry name" value="REGULATORY COMPONENTS OF SENSORY TRANSDUCTION SYSTEM"/>
    <property type="match status" value="1"/>
</dbReference>
<dbReference type="NCBIfam" id="TIGR00254">
    <property type="entry name" value="GGDEF"/>
    <property type="match status" value="1"/>
</dbReference>
<dbReference type="Gene3D" id="3.30.70.270">
    <property type="match status" value="1"/>
</dbReference>
<dbReference type="SMART" id="SM00267">
    <property type="entry name" value="GGDEF"/>
    <property type="match status" value="1"/>
</dbReference>
<keyword evidence="4" id="KW-0812">Transmembrane</keyword>
<comment type="caution">
    <text evidence="6">The sequence shown here is derived from an EMBL/GenBank/DDBJ whole genome shotgun (WGS) entry which is preliminary data.</text>
</comment>
<dbReference type="Gene3D" id="3.30.450.20">
    <property type="entry name" value="PAS domain"/>
    <property type="match status" value="2"/>
</dbReference>
<dbReference type="Pfam" id="PF00990">
    <property type="entry name" value="GGDEF"/>
    <property type="match status" value="1"/>
</dbReference>
<evidence type="ECO:0000256" key="1">
    <source>
        <dbReference type="ARBA" id="ARBA00012528"/>
    </source>
</evidence>
<dbReference type="InterPro" id="IPR029787">
    <property type="entry name" value="Nucleotide_cyclase"/>
</dbReference>
<dbReference type="SUPFAM" id="SSF55073">
    <property type="entry name" value="Nucleotide cyclase"/>
    <property type="match status" value="1"/>
</dbReference>
<dbReference type="InterPro" id="IPR043128">
    <property type="entry name" value="Rev_trsase/Diguanyl_cyclase"/>
</dbReference>
<keyword evidence="4" id="KW-0472">Membrane</keyword>
<sequence>MLRGPSITARTMAFVAIVCLSLLAIDFWNSWESRADQLQQMNVATSNLARAMAQQADDAIKKADTVLVGMVERVEQDGTGPAEVARLRRVLSMRVAELPQLDGLHIYDKDGNWVANSRSTPPENLNNAGREYFVYHRTHADRGPHIGIPVKSRTSGRLLVPVSRRINHADGSFAGVALATIHVDFFSRFYDSLDIGQAGAVALVLENGTMMTRRPYSPEMVGRNMLETELFRAYTAQGPVGMAFIKSAQDGVTRLNSFRRLANYPLFVSAALSKDEILANWWRETLWHSGGVLLLTLIIGFIGWRLVRQFQLQTRTEAELRQARDALETLNKTLNTLAMEDGLTGLANRRQFDVALDSEYSRAARTASTLALIMMDVDCFKQYNDIYGHAAGDECLQTIGRTIARVASRRPGDLAARYGGEELAVLLPNTDVAGAVMLAERIRSAVRDLKIEHAGSADGFVTLSAGVDALSPVAGKAGQPKELVRAADKALYAAKTGGRNRVCAPTVQPVPA</sequence>
<dbReference type="PROSITE" id="PS50887">
    <property type="entry name" value="GGDEF"/>
    <property type="match status" value="1"/>
</dbReference>
<dbReference type="CDD" id="cd12914">
    <property type="entry name" value="PDC1_DGC_like"/>
    <property type="match status" value="1"/>
</dbReference>
<evidence type="ECO:0000259" key="5">
    <source>
        <dbReference type="PROSITE" id="PS50887"/>
    </source>
</evidence>
<comment type="catalytic activity">
    <reaction evidence="2">
        <text>2 GTP = 3',3'-c-di-GMP + 2 diphosphate</text>
        <dbReference type="Rhea" id="RHEA:24898"/>
        <dbReference type="ChEBI" id="CHEBI:33019"/>
        <dbReference type="ChEBI" id="CHEBI:37565"/>
        <dbReference type="ChEBI" id="CHEBI:58805"/>
        <dbReference type="EC" id="2.7.7.65"/>
    </reaction>
</comment>
<dbReference type="Proteomes" id="UP000271590">
    <property type="component" value="Unassembled WGS sequence"/>
</dbReference>
<dbReference type="EC" id="2.7.7.65" evidence="1"/>
<evidence type="ECO:0000313" key="7">
    <source>
        <dbReference type="Proteomes" id="UP000271590"/>
    </source>
</evidence>
<keyword evidence="3" id="KW-0175">Coiled coil</keyword>
<dbReference type="AlphaFoldDB" id="A0A3P3E2M2"/>